<reference evidence="2 3" key="1">
    <citation type="submission" date="2019-07" db="EMBL/GenBank/DDBJ databases">
        <title>Whole genome shotgun sequence of Myxococcus virescens NBRC 100334.</title>
        <authorList>
            <person name="Hosoyama A."/>
            <person name="Uohara A."/>
            <person name="Ohji S."/>
            <person name="Ichikawa N."/>
        </authorList>
    </citation>
    <scope>NUCLEOTIDE SEQUENCE [LARGE SCALE GENOMIC DNA]</scope>
    <source>
        <strain evidence="2 3">NBRC 100334</strain>
    </source>
</reference>
<proteinExistence type="predicted"/>
<dbReference type="AlphaFoldDB" id="A0A511HKG5"/>
<evidence type="ECO:0000313" key="3">
    <source>
        <dbReference type="Proteomes" id="UP000321224"/>
    </source>
</evidence>
<dbReference type="EMBL" id="BJVY01000042">
    <property type="protein sequence ID" value="GEL74066.1"/>
    <property type="molecule type" value="Genomic_DNA"/>
</dbReference>
<accession>A0A511HKG5</accession>
<organism evidence="2 3">
    <name type="scientific">Myxococcus virescens</name>
    <dbReference type="NCBI Taxonomy" id="83456"/>
    <lineage>
        <taxon>Bacteria</taxon>
        <taxon>Pseudomonadati</taxon>
        <taxon>Myxococcota</taxon>
        <taxon>Myxococcia</taxon>
        <taxon>Myxococcales</taxon>
        <taxon>Cystobacterineae</taxon>
        <taxon>Myxococcaceae</taxon>
        <taxon>Myxococcus</taxon>
    </lineage>
</organism>
<evidence type="ECO:0000256" key="1">
    <source>
        <dbReference type="SAM" id="MobiDB-lite"/>
    </source>
</evidence>
<evidence type="ECO:0000313" key="2">
    <source>
        <dbReference type="EMBL" id="GEL74066.1"/>
    </source>
</evidence>
<feature type="region of interest" description="Disordered" evidence="1">
    <location>
        <begin position="26"/>
        <end position="45"/>
    </location>
</feature>
<protein>
    <submittedName>
        <fullName evidence="2">Uncharacterized protein</fullName>
    </submittedName>
</protein>
<name>A0A511HKG5_9BACT</name>
<comment type="caution">
    <text evidence="2">The sequence shown here is derived from an EMBL/GenBank/DDBJ whole genome shotgun (WGS) entry which is preliminary data.</text>
</comment>
<sequence>MELNPCVSRQVETSPGNLSYKKHLNKISAPDDNAPPELNEGRAGERGAWRLTFQKVTRRVQAQCMDPLCRLKRSRAASVNRRAGLIRFA</sequence>
<dbReference type="Proteomes" id="UP000321224">
    <property type="component" value="Unassembled WGS sequence"/>
</dbReference>
<gene>
    <name evidence="2" type="ORF">MVI01_58500</name>
</gene>